<comment type="subcellular location">
    <subcellularLocation>
        <location evidence="1">Cell membrane</location>
        <topology evidence="1">Multi-pass membrane protein</topology>
    </subcellularLocation>
</comment>
<accession>A0A841R977</accession>
<dbReference type="PANTHER" id="PTHR30086:SF20">
    <property type="entry name" value="ARGININE EXPORTER PROTEIN ARGO-RELATED"/>
    <property type="match status" value="1"/>
</dbReference>
<feature type="transmembrane region" description="Helical" evidence="6">
    <location>
        <begin position="147"/>
        <end position="170"/>
    </location>
</feature>
<dbReference type="GO" id="GO:0033228">
    <property type="term" value="P:cysteine export across plasma membrane"/>
    <property type="evidence" value="ECO:0007669"/>
    <property type="project" value="TreeGrafter"/>
</dbReference>
<dbReference type="RefSeq" id="WP_184746701.1">
    <property type="nucleotide sequence ID" value="NZ_JACHGJ010000003.1"/>
</dbReference>
<dbReference type="InterPro" id="IPR001123">
    <property type="entry name" value="LeuE-type"/>
</dbReference>
<sequence>MFQLLPFLSYAVAMTFSPGPNNLMSMFNSGRDGYVRTLGFMAGIFTGFFFIMLFSAYLNLALYTYIPQITSIMKYIGAAYLLYLAWKVSGIRFGGKASDKVEEESSGTVNSFRVGMTMQLVNVKVILYGLTILSGFVIPYYRGPVRLTLFSVLLASFSFLSINSWALFGSLFRKIISRHKRFFNLLMSVLLLYSALAVSHVI</sequence>
<dbReference type="GO" id="GO:0015171">
    <property type="term" value="F:amino acid transmembrane transporter activity"/>
    <property type="evidence" value="ECO:0007669"/>
    <property type="project" value="TreeGrafter"/>
</dbReference>
<dbReference type="Proteomes" id="UP000587760">
    <property type="component" value="Unassembled WGS sequence"/>
</dbReference>
<evidence type="ECO:0000256" key="5">
    <source>
        <dbReference type="ARBA" id="ARBA00023136"/>
    </source>
</evidence>
<evidence type="ECO:0000256" key="6">
    <source>
        <dbReference type="SAM" id="Phobius"/>
    </source>
</evidence>
<dbReference type="PANTHER" id="PTHR30086">
    <property type="entry name" value="ARGININE EXPORTER PROTEIN ARGO"/>
    <property type="match status" value="1"/>
</dbReference>
<keyword evidence="2" id="KW-1003">Cell membrane</keyword>
<evidence type="ECO:0000256" key="3">
    <source>
        <dbReference type="ARBA" id="ARBA00022692"/>
    </source>
</evidence>
<keyword evidence="3 6" id="KW-0812">Transmembrane</keyword>
<protein>
    <submittedName>
        <fullName evidence="7">Threonine/homoserine/homoserine lactone efflux protein</fullName>
    </submittedName>
</protein>
<dbReference type="AlphaFoldDB" id="A0A841R977"/>
<reference evidence="7 8" key="1">
    <citation type="submission" date="2020-08" db="EMBL/GenBank/DDBJ databases">
        <title>Genomic Encyclopedia of Type Strains, Phase IV (KMG-IV): sequencing the most valuable type-strain genomes for metagenomic binning, comparative biology and taxonomic classification.</title>
        <authorList>
            <person name="Goeker M."/>
        </authorList>
    </citation>
    <scope>NUCLEOTIDE SEQUENCE [LARGE SCALE GENOMIC DNA]</scope>
    <source>
        <strain evidence="7 8">DSM 2461</strain>
    </source>
</reference>
<proteinExistence type="predicted"/>
<dbReference type="GO" id="GO:0005886">
    <property type="term" value="C:plasma membrane"/>
    <property type="evidence" value="ECO:0007669"/>
    <property type="project" value="UniProtKB-SubCell"/>
</dbReference>
<feature type="transmembrane region" description="Helical" evidence="6">
    <location>
        <begin position="34"/>
        <end position="59"/>
    </location>
</feature>
<evidence type="ECO:0000256" key="4">
    <source>
        <dbReference type="ARBA" id="ARBA00022989"/>
    </source>
</evidence>
<feature type="transmembrane region" description="Helical" evidence="6">
    <location>
        <begin position="182"/>
        <end position="201"/>
    </location>
</feature>
<evidence type="ECO:0000313" key="8">
    <source>
        <dbReference type="Proteomes" id="UP000587760"/>
    </source>
</evidence>
<evidence type="ECO:0000256" key="2">
    <source>
        <dbReference type="ARBA" id="ARBA00022475"/>
    </source>
</evidence>
<gene>
    <name evidence="7" type="ORF">HNR50_002118</name>
</gene>
<organism evidence="7 8">
    <name type="scientific">Spirochaeta isovalerica</name>
    <dbReference type="NCBI Taxonomy" id="150"/>
    <lineage>
        <taxon>Bacteria</taxon>
        <taxon>Pseudomonadati</taxon>
        <taxon>Spirochaetota</taxon>
        <taxon>Spirochaetia</taxon>
        <taxon>Spirochaetales</taxon>
        <taxon>Spirochaetaceae</taxon>
        <taxon>Spirochaeta</taxon>
    </lineage>
</organism>
<name>A0A841R977_9SPIO</name>
<dbReference type="Pfam" id="PF01810">
    <property type="entry name" value="LysE"/>
    <property type="match status" value="1"/>
</dbReference>
<comment type="caution">
    <text evidence="7">The sequence shown here is derived from an EMBL/GenBank/DDBJ whole genome shotgun (WGS) entry which is preliminary data.</text>
</comment>
<keyword evidence="4 6" id="KW-1133">Transmembrane helix</keyword>
<keyword evidence="8" id="KW-1185">Reference proteome</keyword>
<feature type="transmembrane region" description="Helical" evidence="6">
    <location>
        <begin position="65"/>
        <end position="86"/>
    </location>
</feature>
<evidence type="ECO:0000256" key="1">
    <source>
        <dbReference type="ARBA" id="ARBA00004651"/>
    </source>
</evidence>
<dbReference type="EMBL" id="JACHGJ010000003">
    <property type="protein sequence ID" value="MBB6480455.1"/>
    <property type="molecule type" value="Genomic_DNA"/>
</dbReference>
<evidence type="ECO:0000313" key="7">
    <source>
        <dbReference type="EMBL" id="MBB6480455.1"/>
    </source>
</evidence>
<feature type="transmembrane region" description="Helical" evidence="6">
    <location>
        <begin position="121"/>
        <end position="141"/>
    </location>
</feature>
<keyword evidence="5 6" id="KW-0472">Membrane</keyword>